<sequence>MRTVRLRFHRERCVLTGDAHLGRLYGKPARLQKPSTSGRTERKLQGRRSPATKTRPSGVRVDGVDSEAVATRLTDRVHEHHAAARKQGRGSAQILRRLSLFTPDDPLPPRLHQRLDPLRQPEKGMRNDGLVILTGVGRAGGSVGAQLSVAGRSGGEGGGGSVLVLLHLLPHFQTGPVTSGGSRLRLPDTEGVSQAARGLLTATKPAGSRLKSPDPASGAHREPPWRTPTMPLLCTEFRTDGFPGGSLLSGHVAPLRHRRPGFPLHTAPQQGPSSRAEFRGGARRAEASTGPNSLEKRFPSAPREGILH</sequence>
<feature type="region of interest" description="Disordered" evidence="1">
    <location>
        <begin position="200"/>
        <end position="230"/>
    </location>
</feature>
<evidence type="ECO:0000313" key="3">
    <source>
        <dbReference type="Proteomes" id="UP001476798"/>
    </source>
</evidence>
<reference evidence="2 3" key="1">
    <citation type="submission" date="2021-06" db="EMBL/GenBank/DDBJ databases">
        <authorList>
            <person name="Palmer J.M."/>
        </authorList>
    </citation>
    <scope>NUCLEOTIDE SEQUENCE [LARGE SCALE GENOMIC DNA]</scope>
    <source>
        <strain evidence="2 3">GA_2019</strain>
        <tissue evidence="2">Muscle</tissue>
    </source>
</reference>
<keyword evidence="3" id="KW-1185">Reference proteome</keyword>
<organism evidence="2 3">
    <name type="scientific">Goodea atripinnis</name>
    <dbReference type="NCBI Taxonomy" id="208336"/>
    <lineage>
        <taxon>Eukaryota</taxon>
        <taxon>Metazoa</taxon>
        <taxon>Chordata</taxon>
        <taxon>Craniata</taxon>
        <taxon>Vertebrata</taxon>
        <taxon>Euteleostomi</taxon>
        <taxon>Actinopterygii</taxon>
        <taxon>Neopterygii</taxon>
        <taxon>Teleostei</taxon>
        <taxon>Neoteleostei</taxon>
        <taxon>Acanthomorphata</taxon>
        <taxon>Ovalentaria</taxon>
        <taxon>Atherinomorphae</taxon>
        <taxon>Cyprinodontiformes</taxon>
        <taxon>Goodeidae</taxon>
        <taxon>Goodea</taxon>
    </lineage>
</organism>
<feature type="region of interest" description="Disordered" evidence="1">
    <location>
        <begin position="258"/>
        <end position="308"/>
    </location>
</feature>
<evidence type="ECO:0000256" key="1">
    <source>
        <dbReference type="SAM" id="MobiDB-lite"/>
    </source>
</evidence>
<evidence type="ECO:0000313" key="2">
    <source>
        <dbReference type="EMBL" id="MEQ2188336.1"/>
    </source>
</evidence>
<dbReference type="Proteomes" id="UP001476798">
    <property type="component" value="Unassembled WGS sequence"/>
</dbReference>
<protein>
    <submittedName>
        <fullName evidence="2">Uncharacterized protein</fullName>
    </submittedName>
</protein>
<name>A0ABV0PXV6_9TELE</name>
<proteinExistence type="predicted"/>
<accession>A0ABV0PXV6</accession>
<feature type="compositionally biased region" description="Basic and acidic residues" evidence="1">
    <location>
        <begin position="276"/>
        <end position="286"/>
    </location>
</feature>
<comment type="caution">
    <text evidence="2">The sequence shown here is derived from an EMBL/GenBank/DDBJ whole genome shotgun (WGS) entry which is preliminary data.</text>
</comment>
<dbReference type="EMBL" id="JAHRIO010090913">
    <property type="protein sequence ID" value="MEQ2188336.1"/>
    <property type="molecule type" value="Genomic_DNA"/>
</dbReference>
<gene>
    <name evidence="2" type="ORF">GOODEAATRI_013883</name>
</gene>
<feature type="region of interest" description="Disordered" evidence="1">
    <location>
        <begin position="25"/>
        <end position="61"/>
    </location>
</feature>